<organism evidence="1 2">
    <name type="scientific">Lactuca saligna</name>
    <name type="common">Willowleaf lettuce</name>
    <dbReference type="NCBI Taxonomy" id="75948"/>
    <lineage>
        <taxon>Eukaryota</taxon>
        <taxon>Viridiplantae</taxon>
        <taxon>Streptophyta</taxon>
        <taxon>Embryophyta</taxon>
        <taxon>Tracheophyta</taxon>
        <taxon>Spermatophyta</taxon>
        <taxon>Magnoliopsida</taxon>
        <taxon>eudicotyledons</taxon>
        <taxon>Gunneridae</taxon>
        <taxon>Pentapetalae</taxon>
        <taxon>asterids</taxon>
        <taxon>campanulids</taxon>
        <taxon>Asterales</taxon>
        <taxon>Asteraceae</taxon>
        <taxon>Cichorioideae</taxon>
        <taxon>Cichorieae</taxon>
        <taxon>Lactucinae</taxon>
        <taxon>Lactuca</taxon>
    </lineage>
</organism>
<name>A0AA35ZK18_LACSI</name>
<keyword evidence="2" id="KW-1185">Reference proteome</keyword>
<sequence>MTQIPIVQHFCDGSLHNMEYWVFDEATATAVIKFPNGVFRIVDRKDLLQFGERDIHTSAQHRIIYKTELVEPVVKEFTSMIAEIIKKKMCPGVMGRSDMLVIEKD</sequence>
<dbReference type="EMBL" id="OX465083">
    <property type="protein sequence ID" value="CAI9294021.1"/>
    <property type="molecule type" value="Genomic_DNA"/>
</dbReference>
<accession>A0AA35ZK18</accession>
<dbReference type="Proteomes" id="UP001177003">
    <property type="component" value="Chromosome 7"/>
</dbReference>
<gene>
    <name evidence="1" type="ORF">LSALG_LOCUS33015</name>
</gene>
<proteinExistence type="predicted"/>
<evidence type="ECO:0000313" key="1">
    <source>
        <dbReference type="EMBL" id="CAI9294021.1"/>
    </source>
</evidence>
<dbReference type="AlphaFoldDB" id="A0AA35ZK18"/>
<evidence type="ECO:0000313" key="2">
    <source>
        <dbReference type="Proteomes" id="UP001177003"/>
    </source>
</evidence>
<reference evidence="1" key="1">
    <citation type="submission" date="2023-04" db="EMBL/GenBank/DDBJ databases">
        <authorList>
            <person name="Vijverberg K."/>
            <person name="Xiong W."/>
            <person name="Schranz E."/>
        </authorList>
    </citation>
    <scope>NUCLEOTIDE SEQUENCE</scope>
</reference>
<protein>
    <submittedName>
        <fullName evidence="1">Uncharacterized protein</fullName>
    </submittedName>
</protein>